<keyword evidence="1" id="KW-0862">Zinc</keyword>
<dbReference type="InterPro" id="IPR053266">
    <property type="entry name" value="Zinc_finger_protein_7"/>
</dbReference>
<keyword evidence="1" id="KW-0863">Zinc-finger</keyword>
<evidence type="ECO:0000313" key="3">
    <source>
        <dbReference type="EMBL" id="KAF5782356.1"/>
    </source>
</evidence>
<dbReference type="PROSITE" id="PS00028">
    <property type="entry name" value="ZINC_FINGER_C2H2_1"/>
    <property type="match status" value="1"/>
</dbReference>
<dbReference type="PROSITE" id="PS50157">
    <property type="entry name" value="ZINC_FINGER_C2H2_2"/>
    <property type="match status" value="1"/>
</dbReference>
<dbReference type="EMBL" id="MNCJ02000326">
    <property type="protein sequence ID" value="KAF5782356.1"/>
    <property type="molecule type" value="Genomic_DNA"/>
</dbReference>
<evidence type="ECO:0000259" key="2">
    <source>
        <dbReference type="PROSITE" id="PS50157"/>
    </source>
</evidence>
<dbReference type="InterPro" id="IPR013087">
    <property type="entry name" value="Znf_C2H2_type"/>
</dbReference>
<evidence type="ECO:0000313" key="4">
    <source>
        <dbReference type="Proteomes" id="UP000215914"/>
    </source>
</evidence>
<dbReference type="PANTHER" id="PTHR47593:SF8">
    <property type="entry name" value="OS12G0581900 PROTEIN"/>
    <property type="match status" value="1"/>
</dbReference>
<reference evidence="3" key="1">
    <citation type="journal article" date="2017" name="Nature">
        <title>The sunflower genome provides insights into oil metabolism, flowering and Asterid evolution.</title>
        <authorList>
            <person name="Badouin H."/>
            <person name="Gouzy J."/>
            <person name="Grassa C.J."/>
            <person name="Murat F."/>
            <person name="Staton S.E."/>
            <person name="Cottret L."/>
            <person name="Lelandais-Briere C."/>
            <person name="Owens G.L."/>
            <person name="Carrere S."/>
            <person name="Mayjonade B."/>
            <person name="Legrand L."/>
            <person name="Gill N."/>
            <person name="Kane N.C."/>
            <person name="Bowers J.E."/>
            <person name="Hubner S."/>
            <person name="Bellec A."/>
            <person name="Berard A."/>
            <person name="Berges H."/>
            <person name="Blanchet N."/>
            <person name="Boniface M.C."/>
            <person name="Brunel D."/>
            <person name="Catrice O."/>
            <person name="Chaidir N."/>
            <person name="Claudel C."/>
            <person name="Donnadieu C."/>
            <person name="Faraut T."/>
            <person name="Fievet G."/>
            <person name="Helmstetter N."/>
            <person name="King M."/>
            <person name="Knapp S.J."/>
            <person name="Lai Z."/>
            <person name="Le Paslier M.C."/>
            <person name="Lippi Y."/>
            <person name="Lorenzon L."/>
            <person name="Mandel J.R."/>
            <person name="Marage G."/>
            <person name="Marchand G."/>
            <person name="Marquand E."/>
            <person name="Bret-Mestries E."/>
            <person name="Morien E."/>
            <person name="Nambeesan S."/>
            <person name="Nguyen T."/>
            <person name="Pegot-Espagnet P."/>
            <person name="Pouilly N."/>
            <person name="Raftis F."/>
            <person name="Sallet E."/>
            <person name="Schiex T."/>
            <person name="Thomas J."/>
            <person name="Vandecasteele C."/>
            <person name="Vares D."/>
            <person name="Vear F."/>
            <person name="Vautrin S."/>
            <person name="Crespi M."/>
            <person name="Mangin B."/>
            <person name="Burke J.M."/>
            <person name="Salse J."/>
            <person name="Munos S."/>
            <person name="Vincourt P."/>
            <person name="Rieseberg L.H."/>
            <person name="Langlade N.B."/>
        </authorList>
    </citation>
    <scope>NUCLEOTIDE SEQUENCE</scope>
    <source>
        <tissue evidence="3">Leaves</tissue>
    </source>
</reference>
<dbReference type="Proteomes" id="UP000215914">
    <property type="component" value="Unassembled WGS sequence"/>
</dbReference>
<dbReference type="InterPro" id="IPR036236">
    <property type="entry name" value="Znf_C2H2_sf"/>
</dbReference>
<dbReference type="Gramene" id="mRNA:HanXRQr2_Chr11g0494901">
    <property type="protein sequence ID" value="CDS:HanXRQr2_Chr11g0494901.1"/>
    <property type="gene ID" value="HanXRQr2_Chr11g0494901"/>
</dbReference>
<gene>
    <name evidence="3" type="ORF">HanXRQr2_Chr11g0494901</name>
</gene>
<reference evidence="3" key="2">
    <citation type="submission" date="2020-06" db="EMBL/GenBank/DDBJ databases">
        <title>Helianthus annuus Genome sequencing and assembly Release 2.</title>
        <authorList>
            <person name="Gouzy J."/>
            <person name="Langlade N."/>
            <person name="Munos S."/>
        </authorList>
    </citation>
    <scope>NUCLEOTIDE SEQUENCE</scope>
    <source>
        <tissue evidence="3">Leaves</tissue>
    </source>
</reference>
<keyword evidence="1" id="KW-0479">Metal-binding</keyword>
<dbReference type="SUPFAM" id="SSF57667">
    <property type="entry name" value="beta-beta-alpha zinc fingers"/>
    <property type="match status" value="1"/>
</dbReference>
<evidence type="ECO:0000256" key="1">
    <source>
        <dbReference type="PROSITE-ProRule" id="PRU00042"/>
    </source>
</evidence>
<proteinExistence type="predicted"/>
<accession>A0A9K3HQB2</accession>
<dbReference type="GO" id="GO:0008270">
    <property type="term" value="F:zinc ion binding"/>
    <property type="evidence" value="ECO:0007669"/>
    <property type="project" value="UniProtKB-KW"/>
</dbReference>
<name>A0A9K3HQB2_HELAN</name>
<dbReference type="Gene3D" id="3.30.160.60">
    <property type="entry name" value="Classic Zinc Finger"/>
    <property type="match status" value="1"/>
</dbReference>
<organism evidence="3 4">
    <name type="scientific">Helianthus annuus</name>
    <name type="common">Common sunflower</name>
    <dbReference type="NCBI Taxonomy" id="4232"/>
    <lineage>
        <taxon>Eukaryota</taxon>
        <taxon>Viridiplantae</taxon>
        <taxon>Streptophyta</taxon>
        <taxon>Embryophyta</taxon>
        <taxon>Tracheophyta</taxon>
        <taxon>Spermatophyta</taxon>
        <taxon>Magnoliopsida</taxon>
        <taxon>eudicotyledons</taxon>
        <taxon>Gunneridae</taxon>
        <taxon>Pentapetalae</taxon>
        <taxon>asterids</taxon>
        <taxon>campanulids</taxon>
        <taxon>Asterales</taxon>
        <taxon>Asteraceae</taxon>
        <taxon>Asteroideae</taxon>
        <taxon>Heliantheae alliance</taxon>
        <taxon>Heliantheae</taxon>
        <taxon>Helianthus</taxon>
    </lineage>
</organism>
<sequence>MEGGNESTKSFPCQFCCRQFYSSQALGGHQNAHKKERSAARKAKRTAANNVQCGSLIQQPPLLFAPTNHIGILNPSLYITAHAAAANFCQQFGSDNIMFYRSNYINQKPYYNQEDEDQSFLNSPRDVFVMSDSKGIVKDKDTQKLDLSLHL</sequence>
<dbReference type="PANTHER" id="PTHR47593">
    <property type="entry name" value="ZINC FINGER PROTEIN 4-LIKE"/>
    <property type="match status" value="1"/>
</dbReference>
<comment type="caution">
    <text evidence="3">The sequence shown here is derived from an EMBL/GenBank/DDBJ whole genome shotgun (WGS) entry which is preliminary data.</text>
</comment>
<dbReference type="AlphaFoldDB" id="A0A9K3HQB2"/>
<dbReference type="OrthoDB" id="1915958at2759"/>
<protein>
    <submittedName>
        <fullName evidence="3">Transcription factor C2H2 family</fullName>
    </submittedName>
</protein>
<feature type="domain" description="C2H2-type" evidence="2">
    <location>
        <begin position="11"/>
        <end position="38"/>
    </location>
</feature>
<keyword evidence="4" id="KW-1185">Reference proteome</keyword>